<dbReference type="Pfam" id="PF13002">
    <property type="entry name" value="LDB19"/>
    <property type="match status" value="1"/>
</dbReference>
<keyword evidence="4" id="KW-1185">Reference proteome</keyword>
<proteinExistence type="predicted"/>
<feature type="region of interest" description="Disordered" evidence="1">
    <location>
        <begin position="74"/>
        <end position="101"/>
    </location>
</feature>
<reference evidence="3 4" key="1">
    <citation type="submission" date="2023-08" db="EMBL/GenBank/DDBJ databases">
        <title>Black Yeasts Isolated from many extreme environments.</title>
        <authorList>
            <person name="Coleine C."/>
            <person name="Stajich J.E."/>
            <person name="Selbmann L."/>
        </authorList>
    </citation>
    <scope>NUCLEOTIDE SEQUENCE [LARGE SCALE GENOMIC DNA]</scope>
    <source>
        <strain evidence="3 4">CCFEE 536</strain>
    </source>
</reference>
<name>A0ABR0LIP0_9PEZI</name>
<gene>
    <name evidence="3" type="primary">LDB19_2</name>
    <name evidence="3" type="ORF">LTR16_010812</name>
</gene>
<evidence type="ECO:0000313" key="4">
    <source>
        <dbReference type="Proteomes" id="UP001357485"/>
    </source>
</evidence>
<feature type="domain" description="LDB19 N-terminal" evidence="2">
    <location>
        <begin position="1"/>
        <end position="80"/>
    </location>
</feature>
<feature type="non-terminal residue" evidence="3">
    <location>
        <position position="181"/>
    </location>
</feature>
<organism evidence="3 4">
    <name type="scientific">Cryomyces antarcticus</name>
    <dbReference type="NCBI Taxonomy" id="329879"/>
    <lineage>
        <taxon>Eukaryota</taxon>
        <taxon>Fungi</taxon>
        <taxon>Dikarya</taxon>
        <taxon>Ascomycota</taxon>
        <taxon>Pezizomycotina</taxon>
        <taxon>Dothideomycetes</taxon>
        <taxon>Dothideomycetes incertae sedis</taxon>
        <taxon>Cryomyces</taxon>
    </lineage>
</organism>
<dbReference type="InterPro" id="IPR024391">
    <property type="entry name" value="LDB19_N"/>
</dbReference>
<feature type="compositionally biased region" description="Basic and acidic residues" evidence="1">
    <location>
        <begin position="80"/>
        <end position="101"/>
    </location>
</feature>
<accession>A0ABR0LIP0</accession>
<dbReference type="EMBL" id="JAVRRA010019599">
    <property type="protein sequence ID" value="KAK5178387.1"/>
    <property type="molecule type" value="Genomic_DNA"/>
</dbReference>
<protein>
    <submittedName>
        <fullName evidence="3">Endocytosis regulator</fullName>
    </submittedName>
</protein>
<evidence type="ECO:0000313" key="3">
    <source>
        <dbReference type="EMBL" id="KAK5178387.1"/>
    </source>
</evidence>
<sequence length="181" mass="20178">MPGNDKHSVRIFPPTDLNCRVTLPSVIHPIGEFLVYMRLTGITTKQKDTQTRWRLRKMNWHIEEVEKMISPACPKHAHKVGGEGKGLSHEESRTIGGDEMKQGWKSDFDAGEIEAEFKASINTALKPVCDMVSPAGLTVTHALVIEFVVAEEWAPNKKPNQATPTGAARVLRTQFHLVVTE</sequence>
<evidence type="ECO:0000259" key="2">
    <source>
        <dbReference type="Pfam" id="PF13002"/>
    </source>
</evidence>
<evidence type="ECO:0000256" key="1">
    <source>
        <dbReference type="SAM" id="MobiDB-lite"/>
    </source>
</evidence>
<comment type="caution">
    <text evidence="3">The sequence shown here is derived from an EMBL/GenBank/DDBJ whole genome shotgun (WGS) entry which is preliminary data.</text>
</comment>
<dbReference type="Proteomes" id="UP001357485">
    <property type="component" value="Unassembled WGS sequence"/>
</dbReference>